<gene>
    <name evidence="1" type="ORF">NQ176_g5262</name>
</gene>
<organism evidence="1 2">
    <name type="scientific">Zarea fungicola</name>
    <dbReference type="NCBI Taxonomy" id="93591"/>
    <lineage>
        <taxon>Eukaryota</taxon>
        <taxon>Fungi</taxon>
        <taxon>Dikarya</taxon>
        <taxon>Ascomycota</taxon>
        <taxon>Pezizomycotina</taxon>
        <taxon>Sordariomycetes</taxon>
        <taxon>Hypocreomycetidae</taxon>
        <taxon>Hypocreales</taxon>
        <taxon>Cordycipitaceae</taxon>
        <taxon>Zarea</taxon>
    </lineage>
</organism>
<reference evidence="1" key="1">
    <citation type="submission" date="2022-08" db="EMBL/GenBank/DDBJ databases">
        <title>Genome Sequence of Lecanicillium fungicola.</title>
        <authorList>
            <person name="Buettner E."/>
        </authorList>
    </citation>
    <scope>NUCLEOTIDE SEQUENCE</scope>
    <source>
        <strain evidence="1">Babe33</strain>
    </source>
</reference>
<protein>
    <submittedName>
        <fullName evidence="1">Uncharacterized protein</fullName>
    </submittedName>
</protein>
<evidence type="ECO:0000313" key="1">
    <source>
        <dbReference type="EMBL" id="KAJ2975890.1"/>
    </source>
</evidence>
<name>A0ACC1N9B4_9HYPO</name>
<comment type="caution">
    <text evidence="1">The sequence shown here is derived from an EMBL/GenBank/DDBJ whole genome shotgun (WGS) entry which is preliminary data.</text>
</comment>
<keyword evidence="2" id="KW-1185">Reference proteome</keyword>
<proteinExistence type="predicted"/>
<sequence>MAGAPHQETAQDGQPDQPEQPIYDAASLCAKSFAHHLDTDNGTASNYLEIEELSARFNQWAAYVGAFAMPRASLDARLAPYEDIRDMVLELLYMIQDNLTWIASDDDTEDMTETSPGLPAVGAAIDRLLILSVNIRRSARQTHRFRQGSSTTQHNSICSLLRLTRYPKARESLCSQLGTSIHIRGISLQYMQEHNKKLSFRRNDGDKLGAMENNQAGLEEQVPSAIPTDKVLSLNNQKTFQGPETLPSAISPSKIALIDRNKRVPSSSVVSTGSVVQDGQNNDYEYPPQPKQQVGKRYQSCVICAMPLEPVALTKRAWHAHVDQDIEPYVCISEDCIEPPQYFAKLEDWMNHMRTRHSMNWSEQIHTERWHCDLHDSSDIELPEFDTKAEFLNHLNTCHGKKLTESQILGRIRRNRRIATRAPFVCPFCDCIPAEVAKNIGEKPYMLLWKHIAQHLRSVAFLSLSYVEVFLGSKESIADSTEASDRSIGNTSQNTHSDIDHDEYCSRVSCDCHDKKNSALEWDSIDTIFGSSAGIPQHQLPPNHHDPSYAPGTSSQAEWEFLYPSSLPPELRQIGPPKYQGHAKDTKLMRYFQRYRERIPNDRYTIGWICSIYKEHTAARAFLDEEHGRPEYTSTNDDNIYTLGRIGNHNVVIASQPRADFGMTSGAHVAVNISLSFPNLVLHLIVGIGGGAPSQSRDIRLGDIVVGALGNGVSAVTQYDSAISTPSYPGLKSLDLLKKLPMPFVKAINQLQTQYEMDSHQLEKIINQALQTSPRVPRKYTRPEPATDKLFKSEYKHESVCAMVCNDDPSSLMARPERAKEGPELHFGRIVSTNTLIKDASLRDRLAVDHEVLCFETNAAGLMNAFPCLVICGICSYSDDHRSNEWRGYAALAAAAYAKDLLHHISTNMIEAEAYQVPVSGTVDPGNESHQTSSAPGSDTIEPSHSVISAGLEMVEYNGEFEYFLDENSSRQSYVFRKWQQDTGQWLLDSAEFHKWFDTKGGTLLCPGIPGAGKTVMTSLVVSQLSRFQSRDVGIAYFYCRHSANYKHEYILMTLLRQLARCQDYLPRSVKDLHDRFNFAKVQPSRDEISKIFQSFAAQFSRIYIIVDGLDECETVIEFMEDLFALRAKVEINLFVTSRFIPEIISKFQGSLVLEIRARHGDVRRYLHGCMAQAPDFIKQDLQLQRDIVLEISAAVDGMFLLARPSLDLILAGGSRENALRILHQLQKEAPTGPDKLHLFFLTYAYTMDRIEHQPLELCTLAKQALLCVKSAKRPLTISELEDMLAHKPGSRDIISICAGLIQKDEKSDKIQVAHYTVLQYLEQVRLQGVISMIEVCVKYLTSSVFGGGFCDTDDSFEARLSANPFFDYAARNWGHHARESSTVHRKTLLFLKLQDNVEAASQVLNAVKRFPKDLGYSQAVPKHVKGIHLAAYFGATDLVNCLLEGGLDPDPRDSYGRTPLWYACQSGHKSVVLLLLDKRADVAARDRDGCSPLLTAVSSQELGIVKVLLENGAHIETRDQKGQTPLSLAAAKGYIDTVQLLLDSGANINARDLNNRTPRELAAMENHRPIVELLSKFTSIA</sequence>
<dbReference type="Proteomes" id="UP001143910">
    <property type="component" value="Unassembled WGS sequence"/>
</dbReference>
<dbReference type="EMBL" id="JANJQO010000649">
    <property type="protein sequence ID" value="KAJ2975890.1"/>
    <property type="molecule type" value="Genomic_DNA"/>
</dbReference>
<evidence type="ECO:0000313" key="2">
    <source>
        <dbReference type="Proteomes" id="UP001143910"/>
    </source>
</evidence>
<accession>A0ACC1N9B4</accession>